<dbReference type="RefSeq" id="WP_170267913.1">
    <property type="nucleotide sequence ID" value="NZ_BJZU01000073.1"/>
</dbReference>
<evidence type="ECO:0000313" key="4">
    <source>
        <dbReference type="Proteomes" id="UP000321960"/>
    </source>
</evidence>
<dbReference type="AlphaFoldDB" id="A0A512J6J7"/>
<evidence type="ECO:0000313" key="5">
    <source>
        <dbReference type="Proteomes" id="UP001156856"/>
    </source>
</evidence>
<keyword evidence="5" id="KW-1185">Reference proteome</keyword>
<evidence type="ECO:0000313" key="2">
    <source>
        <dbReference type="EMBL" id="GEP05586.1"/>
    </source>
</evidence>
<accession>A0A512J6J7</accession>
<comment type="caution">
    <text evidence="2">The sequence shown here is derived from an EMBL/GenBank/DDBJ whole genome shotgun (WGS) entry which is preliminary data.</text>
</comment>
<reference evidence="5" key="2">
    <citation type="journal article" date="2019" name="Int. J. Syst. Evol. Microbiol.">
        <title>The Global Catalogue of Microorganisms (GCM) 10K type strain sequencing project: providing services to taxonomists for standard genome sequencing and annotation.</title>
        <authorList>
            <consortium name="The Broad Institute Genomics Platform"/>
            <consortium name="The Broad Institute Genome Sequencing Center for Infectious Disease"/>
            <person name="Wu L."/>
            <person name="Ma J."/>
        </authorList>
    </citation>
    <scope>NUCLEOTIDE SEQUENCE [LARGE SCALE GENOMIC DNA]</scope>
    <source>
        <strain evidence="5">NBRC 107715</strain>
    </source>
</reference>
<organism evidence="2 4">
    <name type="scientific">Methylobacterium oxalidis</name>
    <dbReference type="NCBI Taxonomy" id="944322"/>
    <lineage>
        <taxon>Bacteria</taxon>
        <taxon>Pseudomonadati</taxon>
        <taxon>Pseudomonadota</taxon>
        <taxon>Alphaproteobacteria</taxon>
        <taxon>Hyphomicrobiales</taxon>
        <taxon>Methylobacteriaceae</taxon>
        <taxon>Methylobacterium</taxon>
    </lineage>
</organism>
<sequence length="246" mass="26761">MRFQELAKVVTSALGLYGFSVCAGLAQDQPGAANPLVTRQGADTQAKPLEPDLFYRGWRARLLLGQPVTDRHADQQIGTVRDIIVDANGRAAALVVESSGPVYLPQAVYRIPWKNIDLTPYRSGLVVDPPSRDPHRFGLFPGSESVDTLPREFRLSEILGDYARLRTGYGYGIVTDAIFTLDGRLSAVLVSRHAASGGQTMAFPFLGTQGPWDPGMSYYGLPFVTDRQADAAGLKVDPHRFNDAAL</sequence>
<evidence type="ECO:0000259" key="1">
    <source>
        <dbReference type="Pfam" id="PF05239"/>
    </source>
</evidence>
<feature type="domain" description="PRC-barrel" evidence="1">
    <location>
        <begin position="60"/>
        <end position="117"/>
    </location>
</feature>
<name>A0A512J6J7_9HYPH</name>
<dbReference type="Proteomes" id="UP000321960">
    <property type="component" value="Unassembled WGS sequence"/>
</dbReference>
<proteinExistence type="predicted"/>
<dbReference type="EMBL" id="BJZU01000073">
    <property type="protein sequence ID" value="GEP05586.1"/>
    <property type="molecule type" value="Genomic_DNA"/>
</dbReference>
<reference evidence="3" key="4">
    <citation type="submission" date="2023-01" db="EMBL/GenBank/DDBJ databases">
        <title>Draft genome sequence of Methylobacterium oxalidis strain NBRC 107715.</title>
        <authorList>
            <person name="Sun Q."/>
            <person name="Mori K."/>
        </authorList>
    </citation>
    <scope>NUCLEOTIDE SEQUENCE</scope>
    <source>
        <strain evidence="3">NBRC 107715</strain>
    </source>
</reference>
<gene>
    <name evidence="3" type="ORF">GCM10007888_38160</name>
    <name evidence="2" type="ORF">MOX02_36240</name>
</gene>
<dbReference type="EMBL" id="BSPK01000072">
    <property type="protein sequence ID" value="GLS65434.1"/>
    <property type="molecule type" value="Genomic_DNA"/>
</dbReference>
<reference evidence="3" key="1">
    <citation type="journal article" date="2014" name="Int. J. Syst. Evol. Microbiol.">
        <title>Complete genome of a new Firmicutes species belonging to the dominant human colonic microbiota ('Ruminococcus bicirculans') reveals two chromosomes and a selective capacity to utilize plant glucans.</title>
        <authorList>
            <consortium name="NISC Comparative Sequencing Program"/>
            <person name="Wegmann U."/>
            <person name="Louis P."/>
            <person name="Goesmann A."/>
            <person name="Henrissat B."/>
            <person name="Duncan S.H."/>
            <person name="Flint H.J."/>
        </authorList>
    </citation>
    <scope>NUCLEOTIDE SEQUENCE</scope>
    <source>
        <strain evidence="3">NBRC 107715</strain>
    </source>
</reference>
<reference evidence="2 4" key="3">
    <citation type="submission" date="2019-07" db="EMBL/GenBank/DDBJ databases">
        <title>Whole genome shotgun sequence of Methylobacterium oxalidis NBRC 107715.</title>
        <authorList>
            <person name="Hosoyama A."/>
            <person name="Uohara A."/>
            <person name="Ohji S."/>
            <person name="Ichikawa N."/>
        </authorList>
    </citation>
    <scope>NUCLEOTIDE SEQUENCE [LARGE SCALE GENOMIC DNA]</scope>
    <source>
        <strain evidence="2 4">NBRC 107715</strain>
    </source>
</reference>
<dbReference type="Pfam" id="PF05239">
    <property type="entry name" value="PRC"/>
    <property type="match status" value="1"/>
</dbReference>
<protein>
    <recommendedName>
        <fullName evidence="1">PRC-barrel domain-containing protein</fullName>
    </recommendedName>
</protein>
<evidence type="ECO:0000313" key="3">
    <source>
        <dbReference type="EMBL" id="GLS65434.1"/>
    </source>
</evidence>
<dbReference type="InterPro" id="IPR027275">
    <property type="entry name" value="PRC-brl_dom"/>
</dbReference>
<dbReference type="SUPFAM" id="SSF50346">
    <property type="entry name" value="PRC-barrel domain"/>
    <property type="match status" value="1"/>
</dbReference>
<dbReference type="Proteomes" id="UP001156856">
    <property type="component" value="Unassembled WGS sequence"/>
</dbReference>
<dbReference type="InterPro" id="IPR011033">
    <property type="entry name" value="PRC_barrel-like_sf"/>
</dbReference>
<dbReference type="Gene3D" id="2.30.30.240">
    <property type="entry name" value="PRC-barrel domain"/>
    <property type="match status" value="1"/>
</dbReference>